<dbReference type="PANTHER" id="PTHR43713">
    <property type="entry name" value="GLUTAMATE-1-SEMIALDEHYDE 2,1-AMINOMUTASE"/>
    <property type="match status" value="1"/>
</dbReference>
<name>A0A6J7D4Q2_9ZZZZ</name>
<dbReference type="GO" id="GO:0030170">
    <property type="term" value="F:pyridoxal phosphate binding"/>
    <property type="evidence" value="ECO:0007669"/>
    <property type="project" value="InterPro"/>
</dbReference>
<dbReference type="AlphaFoldDB" id="A0A6J7D4Q2"/>
<dbReference type="CDD" id="cd00610">
    <property type="entry name" value="OAT_like"/>
    <property type="match status" value="1"/>
</dbReference>
<reference evidence="4" key="1">
    <citation type="submission" date="2020-05" db="EMBL/GenBank/DDBJ databases">
        <authorList>
            <person name="Chiriac C."/>
            <person name="Salcher M."/>
            <person name="Ghai R."/>
            <person name="Kavagutti S V."/>
        </authorList>
    </citation>
    <scope>NUCLEOTIDE SEQUENCE</scope>
</reference>
<dbReference type="InterPro" id="IPR015424">
    <property type="entry name" value="PyrdxlP-dep_Trfase"/>
</dbReference>
<proteinExistence type="predicted"/>
<dbReference type="Gene3D" id="3.90.1150.10">
    <property type="entry name" value="Aspartate Aminotransferase, domain 1"/>
    <property type="match status" value="1"/>
</dbReference>
<evidence type="ECO:0000313" key="4">
    <source>
        <dbReference type="EMBL" id="CAB4864098.1"/>
    </source>
</evidence>
<dbReference type="GO" id="GO:0008483">
    <property type="term" value="F:transaminase activity"/>
    <property type="evidence" value="ECO:0007669"/>
    <property type="project" value="InterPro"/>
</dbReference>
<evidence type="ECO:0000256" key="2">
    <source>
        <dbReference type="ARBA" id="ARBA00022898"/>
    </source>
</evidence>
<organism evidence="4">
    <name type="scientific">freshwater metagenome</name>
    <dbReference type="NCBI Taxonomy" id="449393"/>
    <lineage>
        <taxon>unclassified sequences</taxon>
        <taxon>metagenomes</taxon>
        <taxon>ecological metagenomes</taxon>
    </lineage>
</organism>
<dbReference type="PANTHER" id="PTHR43713:SF3">
    <property type="entry name" value="GLUTAMATE-1-SEMIALDEHYDE 2,1-AMINOMUTASE 1, CHLOROPLASTIC-RELATED"/>
    <property type="match status" value="1"/>
</dbReference>
<dbReference type="Gene3D" id="3.40.640.10">
    <property type="entry name" value="Type I PLP-dependent aspartate aminotransferase-like (Major domain)"/>
    <property type="match status" value="1"/>
</dbReference>
<evidence type="ECO:0000256" key="3">
    <source>
        <dbReference type="SAM" id="MobiDB-lite"/>
    </source>
</evidence>
<evidence type="ECO:0000256" key="1">
    <source>
        <dbReference type="ARBA" id="ARBA00001933"/>
    </source>
</evidence>
<dbReference type="Pfam" id="PF00202">
    <property type="entry name" value="Aminotran_3"/>
    <property type="match status" value="1"/>
</dbReference>
<dbReference type="InterPro" id="IPR005814">
    <property type="entry name" value="Aminotrans_3"/>
</dbReference>
<dbReference type="EMBL" id="CAFBLP010000007">
    <property type="protein sequence ID" value="CAB4864098.1"/>
    <property type="molecule type" value="Genomic_DNA"/>
</dbReference>
<feature type="compositionally biased region" description="Polar residues" evidence="3">
    <location>
        <begin position="1"/>
        <end position="13"/>
    </location>
</feature>
<dbReference type="InterPro" id="IPR015421">
    <property type="entry name" value="PyrdxlP-dep_Trfase_major"/>
</dbReference>
<comment type="cofactor">
    <cofactor evidence="1">
        <name>pyridoxal 5'-phosphate</name>
        <dbReference type="ChEBI" id="CHEBI:597326"/>
    </cofactor>
</comment>
<feature type="region of interest" description="Disordered" evidence="3">
    <location>
        <begin position="1"/>
        <end position="35"/>
    </location>
</feature>
<sequence length="471" mass="50394">MSQSRPDVTNPDVTNPDLAKPDVPSQENAVYPDPQSVSANLFERGRTVMPGGNSRVGVMFEPYPLYAVRGDGCRVTDVDGVQRIDFINNWSSLIHGHGNAKVLAAIAEQAQRLLAVGMPTEVEIELAELLVGRVPGIEQIRFSNSGSEGVLMALRAAKAYTGRDKVAKAEGAYHGNVDSIEISVAPSPKLWGDAAEPASVPATEGLTDAVVHDTVVLPYNDVAASRALIERHAHELAAVIIDPVVSRMGFVQATPQYLEMLREVTAQHGIVLVFDEVFSFRMGYHGAQGVVGITPDLTALGKIIGGGLPVGATGGSAEIMAVFDQTKPPLRVEHGGTYNANPMTMAAGLACMEQMTPAAFDRLNALGDRARDGLRAALHDTGLPGAVHGCASMVALIFNDTPFSNYRELPLRRREAEMIYGLHRHLLNHGVQIIPHGMMLLSTAMTEDDIDFMLDRVRDGMRLIAAGQGAG</sequence>
<dbReference type="InterPro" id="IPR015422">
    <property type="entry name" value="PyrdxlP-dep_Trfase_small"/>
</dbReference>
<keyword evidence="2" id="KW-0663">Pyridoxal phosphate</keyword>
<accession>A0A6J7D4Q2</accession>
<protein>
    <submittedName>
        <fullName evidence="4">Unannotated protein</fullName>
    </submittedName>
</protein>
<dbReference type="SUPFAM" id="SSF53383">
    <property type="entry name" value="PLP-dependent transferases"/>
    <property type="match status" value="1"/>
</dbReference>
<gene>
    <name evidence="4" type="ORF">UFOPK3376_00434</name>
</gene>